<evidence type="ECO:0008006" key="4">
    <source>
        <dbReference type="Google" id="ProtNLM"/>
    </source>
</evidence>
<dbReference type="OrthoDB" id="502668at2"/>
<evidence type="ECO:0000313" key="3">
    <source>
        <dbReference type="Proteomes" id="UP000053372"/>
    </source>
</evidence>
<dbReference type="Proteomes" id="UP000053372">
    <property type="component" value="Unassembled WGS sequence"/>
</dbReference>
<dbReference type="InterPro" id="IPR010982">
    <property type="entry name" value="Lambda_DNA-bd_dom_sf"/>
</dbReference>
<proteinExistence type="predicted"/>
<reference evidence="2 3" key="1">
    <citation type="journal article" date="2015" name="Genome Announc.">
        <title>Draft Genome of the Euendolithic (true boring) Cyanobacterium Mastigocoleus testarum strain BC008.</title>
        <authorList>
            <person name="Guida B.S."/>
            <person name="Garcia-Pichel F."/>
        </authorList>
    </citation>
    <scope>NUCLEOTIDE SEQUENCE [LARGE SCALE GENOMIC DNA]</scope>
    <source>
        <strain evidence="2 3">BC008</strain>
    </source>
</reference>
<gene>
    <name evidence="1" type="ORF">BC008_21625</name>
    <name evidence="2" type="ORF">BC008_45580</name>
</gene>
<organism evidence="2 3">
    <name type="scientific">Mastigocoleus testarum BC008</name>
    <dbReference type="NCBI Taxonomy" id="371196"/>
    <lineage>
        <taxon>Bacteria</taxon>
        <taxon>Bacillati</taxon>
        <taxon>Cyanobacteriota</taxon>
        <taxon>Cyanophyceae</taxon>
        <taxon>Nostocales</taxon>
        <taxon>Hapalosiphonaceae</taxon>
        <taxon>Mastigocoleus</taxon>
    </lineage>
</organism>
<dbReference type="GO" id="GO:0003677">
    <property type="term" value="F:DNA binding"/>
    <property type="evidence" value="ECO:0007669"/>
    <property type="project" value="InterPro"/>
</dbReference>
<dbReference type="EMBL" id="LMTZ01000108">
    <property type="protein sequence ID" value="KST65396.1"/>
    <property type="molecule type" value="Genomic_DNA"/>
</dbReference>
<name>A0A0V8A0Z7_9CYAN</name>
<dbReference type="Pfam" id="PF14516">
    <property type="entry name" value="AAA_35"/>
    <property type="match status" value="1"/>
</dbReference>
<dbReference type="InterPro" id="IPR001387">
    <property type="entry name" value="Cro/C1-type_HTH"/>
</dbReference>
<accession>A0A0V8A0Z7</accession>
<dbReference type="RefSeq" id="WP_058182958.1">
    <property type="nucleotide sequence ID" value="NZ_LMTZ01000001.1"/>
</dbReference>
<dbReference type="Gene3D" id="1.10.260.40">
    <property type="entry name" value="lambda repressor-like DNA-binding domains"/>
    <property type="match status" value="1"/>
</dbReference>
<dbReference type="AlphaFoldDB" id="A0A0V8A0Z7"/>
<dbReference type="InterPro" id="IPR027417">
    <property type="entry name" value="P-loop_NTPase"/>
</dbReference>
<evidence type="ECO:0000313" key="1">
    <source>
        <dbReference type="EMBL" id="KST65396.1"/>
    </source>
</evidence>
<evidence type="ECO:0000313" key="2">
    <source>
        <dbReference type="EMBL" id="KST70460.1"/>
    </source>
</evidence>
<dbReference type="SUPFAM" id="SSF52540">
    <property type="entry name" value="P-loop containing nucleoside triphosphate hydrolases"/>
    <property type="match status" value="1"/>
</dbReference>
<dbReference type="EMBL" id="LMTZ01000001">
    <property type="protein sequence ID" value="KST70460.1"/>
    <property type="molecule type" value="Genomic_DNA"/>
</dbReference>
<protein>
    <recommendedName>
        <fullName evidence="4">Serine/threonine protein kinase</fullName>
    </recommendedName>
</protein>
<keyword evidence="3" id="KW-1185">Reference proteome</keyword>
<comment type="caution">
    <text evidence="2">The sequence shown here is derived from an EMBL/GenBank/DDBJ whole genome shotgun (WGS) entry which is preliminary data.</text>
</comment>
<sequence>MLTLKASPKGLAKIKKAREKKGWTIENPQWLVAASKLLQPEIKWEEFGPYADGVSRATFKRFLQGKEYIKLDAFKAFCQVLGLDWEEVTELEIENTESSPFYVIREPYESQCYEEIKKPGALIRIKAPEQMGKTLLLERILDTAREEGYQARKLDFQQADSQILSDYQDFLQWFCVNLTDIFDLEDHLDEYWKPRYGINRNCTRYFQKYILTEIQNPLVLGLDNLDVVFEQPAIFTDFCRLLRAWNDQSKQSDHIGELWKKMRLVLVHSTEVYGGMDINSSPLAGVGLPFELLEFTPEQVRYLAKQYELHWDVSVVEDLTAMLGGHPALICRAFDSVKNQNLTLEKLLTMAPTDGGIFQNHLGKHFQTLRKYPQLANALLMSVNSSKPVDIAPELAFKLHKMGLVKLQGNYVTPRCNLYRQYFSSRLTLS</sequence>
<dbReference type="CDD" id="cd00093">
    <property type="entry name" value="HTH_XRE"/>
    <property type="match status" value="1"/>
</dbReference>